<feature type="domain" description="NOT2/NOT3/NOT5 C-terminal" evidence="5">
    <location>
        <begin position="150"/>
        <end position="253"/>
    </location>
</feature>
<dbReference type="Proteomes" id="UP000284403">
    <property type="component" value="Unassembled WGS sequence"/>
</dbReference>
<reference evidence="6 7" key="1">
    <citation type="journal article" date="2018" name="BMC Genomics">
        <title>Genomic comparison of Trypanosoma conorhini and Trypanosoma rangeli to Trypanosoma cruzi strains of high and low virulence.</title>
        <authorList>
            <person name="Bradwell K.R."/>
            <person name="Koparde V.N."/>
            <person name="Matveyev A.V."/>
            <person name="Serrano M.G."/>
            <person name="Alves J.M."/>
            <person name="Parikh H."/>
            <person name="Huang B."/>
            <person name="Lee V."/>
            <person name="Espinosa-Alvarez O."/>
            <person name="Ortiz P.A."/>
            <person name="Costa-Martins A.G."/>
            <person name="Teixeira M.M."/>
            <person name="Buck G.A."/>
        </authorList>
    </citation>
    <scope>NUCLEOTIDE SEQUENCE [LARGE SCALE GENOMIC DNA]</scope>
    <source>
        <strain evidence="6 7">025E</strain>
    </source>
</reference>
<name>A0A422Q8T5_9TRYP</name>
<sequence length="317" mass="34558">MNNSNQAARYGGALPPGVQMAYPAAAAPNPYQAMRGAYPVATTAFVAQQQQIMAQQQPHQPYPAAAAPVHHQQPQQQQQQGQQQQQQQQQQPRGRVALEGPYGLLALPGLIQHSLNLENPESAAFLYLTRGFDLTSLGINVAQQRPLYPTLASLALERPEVPVAAEYRIPDCYRQAKPRQPTLKLLQKYTDETLLYIFYSMPRDLLQVAAARVLLERGWWFHKVRQQWMRRRTAGGYDFFNQNKWKMETEENYQPNLAEVEKDLSDPARAGLSAVVSGGGGGAAPSTAAASAVETAATTTATTTASTSAAATGATGP</sequence>
<evidence type="ECO:0000256" key="1">
    <source>
        <dbReference type="ARBA" id="ARBA00007682"/>
    </source>
</evidence>
<accession>A0A422Q8T5</accession>
<dbReference type="PANTHER" id="PTHR23326">
    <property type="entry name" value="CCR4 NOT-RELATED"/>
    <property type="match status" value="1"/>
</dbReference>
<gene>
    <name evidence="6" type="ORF">Tco025E_01550</name>
</gene>
<dbReference type="AlphaFoldDB" id="A0A422Q8T5"/>
<keyword evidence="7" id="KW-1185">Reference proteome</keyword>
<dbReference type="Pfam" id="PF04153">
    <property type="entry name" value="NOT2_3_5_C"/>
    <property type="match status" value="1"/>
</dbReference>
<dbReference type="Gene3D" id="2.30.30.1020">
    <property type="entry name" value="CCR4-NOT complex subunit 2/3/5, C-terminal domain"/>
    <property type="match status" value="1"/>
</dbReference>
<comment type="similarity">
    <text evidence="1">Belongs to the CNOT2/3/5 family.</text>
</comment>
<dbReference type="GO" id="GO:0006355">
    <property type="term" value="P:regulation of DNA-templated transcription"/>
    <property type="evidence" value="ECO:0007669"/>
    <property type="project" value="InterPro"/>
</dbReference>
<organism evidence="6 7">
    <name type="scientific">Trypanosoma conorhini</name>
    <dbReference type="NCBI Taxonomy" id="83891"/>
    <lineage>
        <taxon>Eukaryota</taxon>
        <taxon>Discoba</taxon>
        <taxon>Euglenozoa</taxon>
        <taxon>Kinetoplastea</taxon>
        <taxon>Metakinetoplastina</taxon>
        <taxon>Trypanosomatida</taxon>
        <taxon>Trypanosomatidae</taxon>
        <taxon>Trypanosoma</taxon>
    </lineage>
</organism>
<evidence type="ECO:0000256" key="3">
    <source>
        <dbReference type="ARBA" id="ARBA00023163"/>
    </source>
</evidence>
<feature type="region of interest" description="Disordered" evidence="4">
    <location>
        <begin position="52"/>
        <end position="94"/>
    </location>
</feature>
<dbReference type="OrthoDB" id="25391at2759"/>
<evidence type="ECO:0000313" key="6">
    <source>
        <dbReference type="EMBL" id="RNF26349.1"/>
    </source>
</evidence>
<dbReference type="EMBL" id="MKKU01000046">
    <property type="protein sequence ID" value="RNF26349.1"/>
    <property type="molecule type" value="Genomic_DNA"/>
</dbReference>
<dbReference type="InterPro" id="IPR040168">
    <property type="entry name" value="Not2/3/5"/>
</dbReference>
<dbReference type="RefSeq" id="XP_029231555.1">
    <property type="nucleotide sequence ID" value="XM_029368488.1"/>
</dbReference>
<protein>
    <submittedName>
        <fullName evidence="6">CCR4-NOT transcription complex subunit 2</fullName>
    </submittedName>
</protein>
<dbReference type="InterPro" id="IPR007282">
    <property type="entry name" value="NOT2/3/5_C"/>
</dbReference>
<evidence type="ECO:0000256" key="2">
    <source>
        <dbReference type="ARBA" id="ARBA00023015"/>
    </source>
</evidence>
<evidence type="ECO:0000256" key="4">
    <source>
        <dbReference type="SAM" id="MobiDB-lite"/>
    </source>
</evidence>
<dbReference type="GeneID" id="40315161"/>
<evidence type="ECO:0000313" key="7">
    <source>
        <dbReference type="Proteomes" id="UP000284403"/>
    </source>
</evidence>
<dbReference type="InterPro" id="IPR038635">
    <property type="entry name" value="CCR4-NOT_su2/3/5_C_sf"/>
</dbReference>
<dbReference type="GO" id="GO:0030015">
    <property type="term" value="C:CCR4-NOT core complex"/>
    <property type="evidence" value="ECO:0007669"/>
    <property type="project" value="InterPro"/>
</dbReference>
<feature type="compositionally biased region" description="Low complexity" evidence="4">
    <location>
        <begin position="52"/>
        <end position="92"/>
    </location>
</feature>
<evidence type="ECO:0000259" key="5">
    <source>
        <dbReference type="Pfam" id="PF04153"/>
    </source>
</evidence>
<proteinExistence type="inferred from homology"/>
<comment type="caution">
    <text evidence="6">The sequence shown here is derived from an EMBL/GenBank/DDBJ whole genome shotgun (WGS) entry which is preliminary data.</text>
</comment>
<keyword evidence="2" id="KW-0805">Transcription regulation</keyword>
<keyword evidence="3" id="KW-0804">Transcription</keyword>
<feature type="region of interest" description="Disordered" evidence="4">
    <location>
        <begin position="297"/>
        <end position="317"/>
    </location>
</feature>